<feature type="domain" description="Putative metallopeptidase" evidence="2">
    <location>
        <begin position="25"/>
        <end position="195"/>
    </location>
</feature>
<dbReference type="PANTHER" id="PTHR38730:SF1">
    <property type="entry name" value="SLL7028 PROTEIN"/>
    <property type="match status" value="1"/>
</dbReference>
<sequence length="413" mass="48467">MDTKKKTFHCKTTTEQELTGKKILQNCRNQLYLDFPYLDGAFTSLEYKADSSIDTIGTDGELIYFNPVFLMKKYLEDPAAVRRGYLHMLLHCLYLHIFMEPDRDSGEWDRECDCFVEQLIDKAVGEGKISLKKRKSDDTQVNTNTFDDHIFWQRTAGQASGGRRTKEKWEHILAYTSQNKTGMQSRAGTQTNDQQEELDEIYRSKYDYRKFLKQFCRLREEVELDTESFDYIFYSFGMEHYGNIPLIEPLEYKEVNRLEELVIAIDTSGSCSGETVQRFLGETYGILSEKENFFSRMKVYIVQCDCFIQKVDVIHSEEEWKEYIRNVKIQGRGGTDFRPVFELIRQEKERKELKNLRALIYFTDGDGIYPGQKPDYETAFVFLKRTDKMKLVPPWAKCLITGMGQTAEHNQLE</sequence>
<evidence type="ECO:0000259" key="1">
    <source>
        <dbReference type="Pfam" id="PF09967"/>
    </source>
</evidence>
<protein>
    <submittedName>
        <fullName evidence="3">Uncharacterized protein conserved in bacteria</fullName>
    </submittedName>
</protein>
<dbReference type="Pfam" id="PF13203">
    <property type="entry name" value="DUF2201_N"/>
    <property type="match status" value="1"/>
</dbReference>
<dbReference type="RefSeq" id="WP_055054054.1">
    <property type="nucleotide sequence ID" value="NZ_CYZA01000021.1"/>
</dbReference>
<dbReference type="InterPro" id="IPR025154">
    <property type="entry name" value="Put_metallopeptidase_dom"/>
</dbReference>
<dbReference type="Proteomes" id="UP000095447">
    <property type="component" value="Unassembled WGS sequence"/>
</dbReference>
<dbReference type="Pfam" id="PF09967">
    <property type="entry name" value="DUF2201"/>
    <property type="match status" value="1"/>
</dbReference>
<gene>
    <name evidence="3" type="ORF">ERS852395_02957</name>
</gene>
<organism evidence="3 4">
    <name type="scientific">Blautia obeum</name>
    <dbReference type="NCBI Taxonomy" id="40520"/>
    <lineage>
        <taxon>Bacteria</taxon>
        <taxon>Bacillati</taxon>
        <taxon>Bacillota</taxon>
        <taxon>Clostridia</taxon>
        <taxon>Lachnospirales</taxon>
        <taxon>Lachnospiraceae</taxon>
        <taxon>Blautia</taxon>
    </lineage>
</organism>
<accession>A0A174EXD6</accession>
<evidence type="ECO:0000313" key="3">
    <source>
        <dbReference type="EMBL" id="CUO41179.1"/>
    </source>
</evidence>
<feature type="domain" description="VWA-like" evidence="1">
    <location>
        <begin position="261"/>
        <end position="399"/>
    </location>
</feature>
<evidence type="ECO:0000313" key="4">
    <source>
        <dbReference type="Proteomes" id="UP000095447"/>
    </source>
</evidence>
<dbReference type="PANTHER" id="PTHR38730">
    <property type="entry name" value="SLL7028 PROTEIN"/>
    <property type="match status" value="1"/>
</dbReference>
<dbReference type="EMBL" id="CYZA01000021">
    <property type="protein sequence ID" value="CUO41179.1"/>
    <property type="molecule type" value="Genomic_DNA"/>
</dbReference>
<name>A0A174EXD6_9FIRM</name>
<reference evidence="3 4" key="1">
    <citation type="submission" date="2015-09" db="EMBL/GenBank/DDBJ databases">
        <authorList>
            <consortium name="Pathogen Informatics"/>
        </authorList>
    </citation>
    <scope>NUCLEOTIDE SEQUENCE [LARGE SCALE GENOMIC DNA]</scope>
    <source>
        <strain evidence="3 4">2789STDY5608838</strain>
    </source>
</reference>
<dbReference type="InterPro" id="IPR036465">
    <property type="entry name" value="vWFA_dom_sf"/>
</dbReference>
<dbReference type="AlphaFoldDB" id="A0A174EXD6"/>
<evidence type="ECO:0000259" key="2">
    <source>
        <dbReference type="Pfam" id="PF13203"/>
    </source>
</evidence>
<dbReference type="InterPro" id="IPR018698">
    <property type="entry name" value="VWA-like_dom"/>
</dbReference>
<proteinExistence type="predicted"/>
<dbReference type="SUPFAM" id="SSF53300">
    <property type="entry name" value="vWA-like"/>
    <property type="match status" value="1"/>
</dbReference>